<dbReference type="Proteomes" id="UP000255168">
    <property type="component" value="Chromosome I"/>
</dbReference>
<name>A0A375H5N6_9BURK</name>
<accession>A0A375H5N6</accession>
<feature type="compositionally biased region" description="Basic and acidic residues" evidence="1">
    <location>
        <begin position="146"/>
        <end position="168"/>
    </location>
</feature>
<feature type="region of interest" description="Disordered" evidence="1">
    <location>
        <begin position="1"/>
        <end position="22"/>
    </location>
</feature>
<evidence type="ECO:0000256" key="1">
    <source>
        <dbReference type="SAM" id="MobiDB-lite"/>
    </source>
</evidence>
<reference evidence="2 3" key="1">
    <citation type="submission" date="2018-01" db="EMBL/GenBank/DDBJ databases">
        <authorList>
            <person name="Clerissi C."/>
        </authorList>
    </citation>
    <scope>NUCLEOTIDE SEQUENCE [LARGE SCALE GENOMIC DNA]</scope>
    <source>
        <strain evidence="2">Cupriavidus taiwanensis STM 6160</strain>
    </source>
</reference>
<protein>
    <submittedName>
        <fullName evidence="2">Uncharacterized protein</fullName>
    </submittedName>
</protein>
<gene>
    <name evidence="2" type="ORF">CBM2607_11135</name>
</gene>
<dbReference type="EMBL" id="LT984806">
    <property type="protein sequence ID" value="SPD46198.1"/>
    <property type="molecule type" value="Genomic_DNA"/>
</dbReference>
<proteinExistence type="predicted"/>
<organism evidence="2 3">
    <name type="scientific">Cupriavidus neocaledonicus</name>
    <dbReference type="NCBI Taxonomy" id="1040979"/>
    <lineage>
        <taxon>Bacteria</taxon>
        <taxon>Pseudomonadati</taxon>
        <taxon>Pseudomonadota</taxon>
        <taxon>Betaproteobacteria</taxon>
        <taxon>Burkholderiales</taxon>
        <taxon>Burkholderiaceae</taxon>
        <taxon>Cupriavidus</taxon>
    </lineage>
</organism>
<sequence>MVEADVRRHGEAGHRRQLGNRSLDVQGRLQGLLGAGKQHHDLVADGLDQSALRGLGTGLHRSDATADRGQGGGIARPFIEPRTAADIREQYRALRRLVQQFPVHVHPDPSRHRRAATRTAAGATPRMQGILAPATPILNMNLERAGRGSKGESAHASGERRKATRTDCRWGWMRPGGRPKNKTPEDRDLPGFRRQGRLSLAETEGFEPSIQVLARMLP</sequence>
<feature type="compositionally biased region" description="Basic and acidic residues" evidence="1">
    <location>
        <begin position="182"/>
        <end position="191"/>
    </location>
</feature>
<dbReference type="AlphaFoldDB" id="A0A375H5N6"/>
<evidence type="ECO:0000313" key="3">
    <source>
        <dbReference type="Proteomes" id="UP000255168"/>
    </source>
</evidence>
<evidence type="ECO:0000313" key="2">
    <source>
        <dbReference type="EMBL" id="SPD46198.1"/>
    </source>
</evidence>
<feature type="region of interest" description="Disordered" evidence="1">
    <location>
        <begin position="146"/>
        <end position="191"/>
    </location>
</feature>
<feature type="compositionally biased region" description="Basic and acidic residues" evidence="1">
    <location>
        <begin position="1"/>
        <end position="14"/>
    </location>
</feature>